<reference evidence="1 2" key="1">
    <citation type="submission" date="2014-04" db="EMBL/GenBank/DDBJ databases">
        <authorList>
            <consortium name="DOE Joint Genome Institute"/>
            <person name="Kuo A."/>
            <person name="Kohler A."/>
            <person name="Nagy L.G."/>
            <person name="Floudas D."/>
            <person name="Copeland A."/>
            <person name="Barry K.W."/>
            <person name="Cichocki N."/>
            <person name="Veneault-Fourrey C."/>
            <person name="LaButti K."/>
            <person name="Lindquist E.A."/>
            <person name="Lipzen A."/>
            <person name="Lundell T."/>
            <person name="Morin E."/>
            <person name="Murat C."/>
            <person name="Sun H."/>
            <person name="Tunlid A."/>
            <person name="Henrissat B."/>
            <person name="Grigoriev I.V."/>
            <person name="Hibbett D.S."/>
            <person name="Martin F."/>
            <person name="Nordberg H.P."/>
            <person name="Cantor M.N."/>
            <person name="Hua S.X."/>
        </authorList>
    </citation>
    <scope>NUCLEOTIDE SEQUENCE [LARGE SCALE GENOMIC DNA]</scope>
    <source>
        <strain evidence="1 2">Foug A</strain>
    </source>
</reference>
<dbReference type="Proteomes" id="UP000053989">
    <property type="component" value="Unassembled WGS sequence"/>
</dbReference>
<accession>A0A0C3AT85</accession>
<name>A0A0C3AT85_9AGAM</name>
<proteinExistence type="predicted"/>
<evidence type="ECO:0000313" key="1">
    <source>
        <dbReference type="EMBL" id="KIM68157.1"/>
    </source>
</evidence>
<keyword evidence="2" id="KW-1185">Reference proteome</keyword>
<sequence length="123" mass="14169">MAFDPGFLFYDACNQERSQVTCRTYCLFNVQLSANWALYVTGLRPFLRSLWDIQSLVSPTLWQLTTCTSHVPDWESVHPANESSSLDRRHILPSPRIRIHGCKYTRPFASSSIGIAWMRNIAF</sequence>
<gene>
    <name evidence="1" type="ORF">SCLCIDRAFT_1007888</name>
</gene>
<dbReference type="AlphaFoldDB" id="A0A0C3AT85"/>
<dbReference type="HOGENOM" id="CLU_2016578_0_0_1"/>
<dbReference type="InParanoid" id="A0A0C3AT85"/>
<reference evidence="2" key="2">
    <citation type="submission" date="2015-01" db="EMBL/GenBank/DDBJ databases">
        <title>Evolutionary Origins and Diversification of the Mycorrhizal Mutualists.</title>
        <authorList>
            <consortium name="DOE Joint Genome Institute"/>
            <consortium name="Mycorrhizal Genomics Consortium"/>
            <person name="Kohler A."/>
            <person name="Kuo A."/>
            <person name="Nagy L.G."/>
            <person name="Floudas D."/>
            <person name="Copeland A."/>
            <person name="Barry K.W."/>
            <person name="Cichocki N."/>
            <person name="Veneault-Fourrey C."/>
            <person name="LaButti K."/>
            <person name="Lindquist E.A."/>
            <person name="Lipzen A."/>
            <person name="Lundell T."/>
            <person name="Morin E."/>
            <person name="Murat C."/>
            <person name="Riley R."/>
            <person name="Ohm R."/>
            <person name="Sun H."/>
            <person name="Tunlid A."/>
            <person name="Henrissat B."/>
            <person name="Grigoriev I.V."/>
            <person name="Hibbett D.S."/>
            <person name="Martin F."/>
        </authorList>
    </citation>
    <scope>NUCLEOTIDE SEQUENCE [LARGE SCALE GENOMIC DNA]</scope>
    <source>
        <strain evidence="2">Foug A</strain>
    </source>
</reference>
<organism evidence="1 2">
    <name type="scientific">Scleroderma citrinum Foug A</name>
    <dbReference type="NCBI Taxonomy" id="1036808"/>
    <lineage>
        <taxon>Eukaryota</taxon>
        <taxon>Fungi</taxon>
        <taxon>Dikarya</taxon>
        <taxon>Basidiomycota</taxon>
        <taxon>Agaricomycotina</taxon>
        <taxon>Agaricomycetes</taxon>
        <taxon>Agaricomycetidae</taxon>
        <taxon>Boletales</taxon>
        <taxon>Sclerodermatineae</taxon>
        <taxon>Sclerodermataceae</taxon>
        <taxon>Scleroderma</taxon>
    </lineage>
</organism>
<dbReference type="EMBL" id="KN822010">
    <property type="protein sequence ID" value="KIM68157.1"/>
    <property type="molecule type" value="Genomic_DNA"/>
</dbReference>
<evidence type="ECO:0000313" key="2">
    <source>
        <dbReference type="Proteomes" id="UP000053989"/>
    </source>
</evidence>
<protein>
    <submittedName>
        <fullName evidence="1">Uncharacterized protein</fullName>
    </submittedName>
</protein>